<dbReference type="HOGENOM" id="CLU_2769165_0_0_0"/>
<reference evidence="1 2" key="1">
    <citation type="journal article" date="2015" name="Genome Announc.">
        <title>Genome Sequence of a Sulfate-Reducing Thermophilic Bacterium, Thermodesulfobacterium commune DSM 2178T (Phylum Thermodesulfobacteria).</title>
        <authorList>
            <person name="Bhatnagar S."/>
            <person name="Badger J.H."/>
            <person name="Madupu R."/>
            <person name="Khouri H.M."/>
            <person name="O'Connor E.M."/>
            <person name="Robb F.T."/>
            <person name="Ward N.L."/>
            <person name="Eisen J.A."/>
        </authorList>
    </citation>
    <scope>NUCLEOTIDE SEQUENCE [LARGE SCALE GENOMIC DNA]</scope>
    <source>
        <strain evidence="1 2">DSM 2178</strain>
    </source>
</reference>
<dbReference type="Proteomes" id="UP000028481">
    <property type="component" value="Chromosome"/>
</dbReference>
<evidence type="ECO:0000313" key="2">
    <source>
        <dbReference type="Proteomes" id="UP000028481"/>
    </source>
</evidence>
<proteinExistence type="predicted"/>
<gene>
    <name evidence="1" type="ORF">HL41_01920</name>
</gene>
<dbReference type="Pfam" id="PF02635">
    <property type="entry name" value="DsrE"/>
    <property type="match status" value="1"/>
</dbReference>
<organism evidence="1 2">
    <name type="scientific">Thermodesulfobacterium commune DSM 2178</name>
    <dbReference type="NCBI Taxonomy" id="289377"/>
    <lineage>
        <taxon>Bacteria</taxon>
        <taxon>Pseudomonadati</taxon>
        <taxon>Thermodesulfobacteriota</taxon>
        <taxon>Thermodesulfobacteria</taxon>
        <taxon>Thermodesulfobacteriales</taxon>
        <taxon>Thermodesulfobacteriaceae</taxon>
        <taxon>Thermodesulfobacterium</taxon>
    </lineage>
</organism>
<dbReference type="STRING" id="289377.HL41_01920"/>
<dbReference type="SUPFAM" id="SSF75169">
    <property type="entry name" value="DsrEFH-like"/>
    <property type="match status" value="1"/>
</dbReference>
<name>A0A075WTG0_9BACT</name>
<dbReference type="InterPro" id="IPR003787">
    <property type="entry name" value="Sulphur_relay_DsrE/F-like"/>
</dbReference>
<dbReference type="OrthoDB" id="9801500at2"/>
<dbReference type="eggNOG" id="COG1553">
    <property type="taxonomic scope" value="Bacteria"/>
</dbReference>
<keyword evidence="2" id="KW-1185">Reference proteome</keyword>
<evidence type="ECO:0000313" key="1">
    <source>
        <dbReference type="EMBL" id="AIH03668.1"/>
    </source>
</evidence>
<protein>
    <submittedName>
        <fullName evidence="1">Uncharacterized protein</fullName>
    </submittedName>
</protein>
<dbReference type="PaxDb" id="289377-HL41_01920"/>
<sequence length="66" mass="7514">MKILIIITSSDPEIIYHAMRLANVASQKGEEVSVFMLGKAVLFEKLSNEQFNIMEQINTFQGDFYA</sequence>
<dbReference type="AlphaFoldDB" id="A0A075WTG0"/>
<dbReference type="Gene3D" id="3.40.1260.10">
    <property type="entry name" value="DsrEFH-like"/>
    <property type="match status" value="1"/>
</dbReference>
<dbReference type="EMBL" id="CP008796">
    <property type="protein sequence ID" value="AIH03668.1"/>
    <property type="molecule type" value="Genomic_DNA"/>
</dbReference>
<accession>A0A075WTG0</accession>
<dbReference type="InterPro" id="IPR027396">
    <property type="entry name" value="DsrEFH-like"/>
</dbReference>
<dbReference type="KEGG" id="tcm:HL41_01920"/>